<dbReference type="GO" id="GO:0003676">
    <property type="term" value="F:nucleic acid binding"/>
    <property type="evidence" value="ECO:0007669"/>
    <property type="project" value="InterPro"/>
</dbReference>
<evidence type="ECO:0000256" key="2">
    <source>
        <dbReference type="SAM" id="MobiDB-lite"/>
    </source>
</evidence>
<dbReference type="Pfam" id="PF00098">
    <property type="entry name" value="zf-CCHC"/>
    <property type="match status" value="1"/>
</dbReference>
<feature type="region of interest" description="Disordered" evidence="2">
    <location>
        <begin position="425"/>
        <end position="458"/>
    </location>
</feature>
<dbReference type="GO" id="GO:0008270">
    <property type="term" value="F:zinc ion binding"/>
    <property type="evidence" value="ECO:0007669"/>
    <property type="project" value="UniProtKB-KW"/>
</dbReference>
<comment type="caution">
    <text evidence="4">The sequence shown here is derived from an EMBL/GenBank/DDBJ whole genome shotgun (WGS) entry which is preliminary data.</text>
</comment>
<dbReference type="SMART" id="SM00343">
    <property type="entry name" value="ZnF_C2HC"/>
    <property type="match status" value="1"/>
</dbReference>
<protein>
    <submittedName>
        <fullName evidence="4">DNA/RNA polymerases superfamily protein</fullName>
    </submittedName>
</protein>
<dbReference type="Pfam" id="PF24626">
    <property type="entry name" value="SH3_Tf2-1"/>
    <property type="match status" value="1"/>
</dbReference>
<feature type="compositionally biased region" description="Polar residues" evidence="2">
    <location>
        <begin position="425"/>
        <end position="440"/>
    </location>
</feature>
<evidence type="ECO:0000313" key="5">
    <source>
        <dbReference type="Proteomes" id="UP000321947"/>
    </source>
</evidence>
<dbReference type="InterPro" id="IPR036875">
    <property type="entry name" value="Znf_CCHC_sf"/>
</dbReference>
<dbReference type="InterPro" id="IPR001878">
    <property type="entry name" value="Znf_CCHC"/>
</dbReference>
<evidence type="ECO:0000259" key="3">
    <source>
        <dbReference type="PROSITE" id="PS50158"/>
    </source>
</evidence>
<organism evidence="4 5">
    <name type="scientific">Cucumis melo var. makuwa</name>
    <name type="common">Oriental melon</name>
    <dbReference type="NCBI Taxonomy" id="1194695"/>
    <lineage>
        <taxon>Eukaryota</taxon>
        <taxon>Viridiplantae</taxon>
        <taxon>Streptophyta</taxon>
        <taxon>Embryophyta</taxon>
        <taxon>Tracheophyta</taxon>
        <taxon>Spermatophyta</taxon>
        <taxon>Magnoliopsida</taxon>
        <taxon>eudicotyledons</taxon>
        <taxon>Gunneridae</taxon>
        <taxon>Pentapetalae</taxon>
        <taxon>rosids</taxon>
        <taxon>fabids</taxon>
        <taxon>Cucurbitales</taxon>
        <taxon>Cucurbitaceae</taxon>
        <taxon>Benincaseae</taxon>
        <taxon>Cucumis</taxon>
    </lineage>
</organism>
<dbReference type="PANTHER" id="PTHR46148">
    <property type="entry name" value="CHROMO DOMAIN-CONTAINING PROTEIN"/>
    <property type="match status" value="1"/>
</dbReference>
<keyword evidence="1" id="KW-0479">Metal-binding</keyword>
<feature type="region of interest" description="Disordered" evidence="2">
    <location>
        <begin position="240"/>
        <end position="272"/>
    </location>
</feature>
<dbReference type="InterPro" id="IPR036397">
    <property type="entry name" value="RNaseH_sf"/>
</dbReference>
<dbReference type="PROSITE" id="PS50158">
    <property type="entry name" value="ZF_CCHC"/>
    <property type="match status" value="1"/>
</dbReference>
<dbReference type="PANTHER" id="PTHR46148:SF60">
    <property type="entry name" value="CHROMO DOMAIN-CONTAINING PROTEIN"/>
    <property type="match status" value="1"/>
</dbReference>
<proteinExistence type="predicted"/>
<gene>
    <name evidence="4" type="ORF">E5676_scaffold384G00360</name>
</gene>
<name>A0A5D3DWP4_CUCMM</name>
<dbReference type="Gene3D" id="4.10.60.10">
    <property type="entry name" value="Zinc finger, CCHC-type"/>
    <property type="match status" value="1"/>
</dbReference>
<accession>A0A5D3DWP4</accession>
<keyword evidence="1" id="KW-0862">Zinc</keyword>
<evidence type="ECO:0000256" key="1">
    <source>
        <dbReference type="PROSITE-ProRule" id="PRU00047"/>
    </source>
</evidence>
<dbReference type="InterPro" id="IPR056924">
    <property type="entry name" value="SH3_Tf2-1"/>
</dbReference>
<dbReference type="SUPFAM" id="SSF53098">
    <property type="entry name" value="Ribonuclease H-like"/>
    <property type="match status" value="1"/>
</dbReference>
<feature type="compositionally biased region" description="Basic and acidic residues" evidence="2">
    <location>
        <begin position="441"/>
        <end position="451"/>
    </location>
</feature>
<dbReference type="EMBL" id="SSTD01002424">
    <property type="protein sequence ID" value="TYK27858.1"/>
    <property type="molecule type" value="Genomic_DNA"/>
</dbReference>
<sequence>MFGILNDLQAPIEEEEELEERHLEDEMSMNVGVDIDEDRTNIFQNLLNEARNELYPGCSEFSSLNFLVKLMHVKVLNGWSNKSFDMLLELLRAAFPMCSTILSLVHFLKQNENFVTWAWDTRLFKRASVTVYCIGKSLLICNIVLHVARLGTRDKRVETDDVLRHPADAEGWKHFDSEYPNFAFNPRNGGVQRSIRHVLYAWVIDRPSRYEVEYLSWDIDVIFQRTTCDVEIGYTMERNHASGRPRKRPVAQASNAAREATMESEEFDAEFSRPHVEGNVEEQLLDKLAQRLVSEIRSTQLDPEKKYEIERLKGLVLWSNEMPEGSTGDKSWDEFYPGFFRDVKCTCADWNDFSKLVEAALRVEKSLNKRKHEREASKNVRTFSSSMHRNRLESGKSSVCYNCGQLGHYRRNCPHLISKGNTMMKTTSQTVSQQPRTTRTSGKDSSGEKQKGPVCRSRQKGKIFAMTQHEAIDTPNGRTTKSSSNVKMEMRACYRGLFIWTTPHNEWGNWDAHLSLMEFAYNNNFHSSIGMTPYEALYGRRCRTPVCWDEVGERKLVEPELVQTTSENVKIIREKLKTAQDRQKSYVDKRRRDLEFEVGDKIFLKLSPWKGVLRFGRKGKLSPRFIGPYEILEHPSHILEAQPVHLKENLSYEEEPIQILDKKEQVLRNKVIPLVKVFWRNHNTEEATWETEQGMKARYPHLFTSSP</sequence>
<feature type="domain" description="CCHC-type" evidence="3">
    <location>
        <begin position="400"/>
        <end position="414"/>
    </location>
</feature>
<reference evidence="4 5" key="1">
    <citation type="submission" date="2019-08" db="EMBL/GenBank/DDBJ databases">
        <title>Draft genome sequences of two oriental melons (Cucumis melo L. var makuwa).</title>
        <authorList>
            <person name="Kwon S.-Y."/>
        </authorList>
    </citation>
    <scope>NUCLEOTIDE SEQUENCE [LARGE SCALE GENOMIC DNA]</scope>
    <source>
        <strain evidence="5">cv. Chang Bougi</strain>
        <tissue evidence="4">Leaf</tissue>
    </source>
</reference>
<keyword evidence="1" id="KW-0863">Zinc-finger</keyword>
<dbReference type="AlphaFoldDB" id="A0A5D3DWP4"/>
<dbReference type="Gene3D" id="3.30.420.10">
    <property type="entry name" value="Ribonuclease H-like superfamily/Ribonuclease H"/>
    <property type="match status" value="1"/>
</dbReference>
<dbReference type="InterPro" id="IPR012337">
    <property type="entry name" value="RNaseH-like_sf"/>
</dbReference>
<dbReference type="SUPFAM" id="SSF57756">
    <property type="entry name" value="Retrovirus zinc finger-like domains"/>
    <property type="match status" value="1"/>
</dbReference>
<dbReference type="Proteomes" id="UP000321947">
    <property type="component" value="Unassembled WGS sequence"/>
</dbReference>
<evidence type="ECO:0000313" key="4">
    <source>
        <dbReference type="EMBL" id="TYK27858.1"/>
    </source>
</evidence>